<dbReference type="Gramene" id="OMO55396">
    <property type="protein sequence ID" value="OMO55396"/>
    <property type="gene ID" value="CCACVL1_27274"/>
</dbReference>
<dbReference type="AlphaFoldDB" id="A0A1R3GBF4"/>
<keyword evidence="3" id="KW-1185">Reference proteome</keyword>
<dbReference type="OMA" id="GNWEVKC"/>
<evidence type="ECO:0000313" key="2">
    <source>
        <dbReference type="EMBL" id="OMO55396.1"/>
    </source>
</evidence>
<dbReference type="GO" id="GO:0016747">
    <property type="term" value="F:acyltransferase activity, transferring groups other than amino-acyl groups"/>
    <property type="evidence" value="ECO:0007669"/>
    <property type="project" value="TreeGrafter"/>
</dbReference>
<dbReference type="EMBL" id="AWWV01014688">
    <property type="protein sequence ID" value="OMO55396.1"/>
    <property type="molecule type" value="Genomic_DNA"/>
</dbReference>
<dbReference type="PANTHER" id="PTHR31642">
    <property type="entry name" value="TRICHOTHECENE 3-O-ACETYLTRANSFERASE"/>
    <property type="match status" value="1"/>
</dbReference>
<comment type="caution">
    <text evidence="2">The sequence shown here is derived from an EMBL/GenBank/DDBJ whole genome shotgun (WGS) entry which is preliminary data.</text>
</comment>
<comment type="similarity">
    <text evidence="1">Belongs to the plant acyltransferase family.</text>
</comment>
<evidence type="ECO:0000313" key="3">
    <source>
        <dbReference type="Proteomes" id="UP000188268"/>
    </source>
</evidence>
<dbReference type="InterPro" id="IPR023213">
    <property type="entry name" value="CAT-like_dom_sf"/>
</dbReference>
<dbReference type="Gene3D" id="3.30.559.10">
    <property type="entry name" value="Chloramphenicol acetyltransferase-like domain"/>
    <property type="match status" value="2"/>
</dbReference>
<keyword evidence="2" id="KW-0808">Transferase</keyword>
<accession>A0A1R3GBF4</accession>
<protein>
    <submittedName>
        <fullName evidence="2">Transferase</fullName>
    </submittedName>
</protein>
<reference evidence="2 3" key="1">
    <citation type="submission" date="2013-09" db="EMBL/GenBank/DDBJ databases">
        <title>Corchorus capsularis genome sequencing.</title>
        <authorList>
            <person name="Alam M."/>
            <person name="Haque M.S."/>
            <person name="Islam M.S."/>
            <person name="Emdad E.M."/>
            <person name="Islam M.M."/>
            <person name="Ahmed B."/>
            <person name="Halim A."/>
            <person name="Hossen Q.M.M."/>
            <person name="Hossain M.Z."/>
            <person name="Ahmed R."/>
            <person name="Khan M.M."/>
            <person name="Islam R."/>
            <person name="Rashid M.M."/>
            <person name="Khan S.A."/>
            <person name="Rahman M.S."/>
            <person name="Alam M."/>
        </authorList>
    </citation>
    <scope>NUCLEOTIDE SEQUENCE [LARGE SCALE GENOMIC DNA]</scope>
    <source>
        <strain evidence="3">cv. CVL-1</strain>
        <tissue evidence="2">Whole seedling</tissue>
    </source>
</reference>
<dbReference type="OrthoDB" id="671439at2759"/>
<dbReference type="PANTHER" id="PTHR31642:SF316">
    <property type="entry name" value="PROTEIN ECERIFERUM 26-LIKE"/>
    <property type="match status" value="1"/>
</dbReference>
<sequence length="452" mass="50235">MGEQSCRVNLHSKLTAVSSKPVDPGRTHQLTPLDQAMGQHSLHLAFYYDKNPFGSFDWDPIRVSLSETLSLYPPVTGRMTRGEAGNWEVKCNDAGVRVKRANVSVTIDEWLRNANGIEEKDLAAWEEMPENPNTWSTFHIQVSEFEGGGVAIGINCSHMNADLTSLILLFKAWTEVHRQQVIEHPPVFSSESALHGREVPISSTKLAKYYVTKSISVAPSAKMASTTFKFSNSVIKKCLSEIHVKCSDATPFDLLAALFWTRIARLKSSKDEHKQSMSICIDFRKLLKESLPYGYFGNALHFSQLTLEDKDVISGELANMADAVHGHVAGIKEEEIMSMVDWFESRKGEEGKYAPPFRMYGPELTCINMEHVINGDESLIYAAMFEENMKPVHVACHVGNVKGEGLIMVMPSAEEGLARTVIVTLPEDELVKLCEDEAILSLEPTMLLSGGL</sequence>
<dbReference type="InterPro" id="IPR050317">
    <property type="entry name" value="Plant_Fungal_Acyltransferase"/>
</dbReference>
<name>A0A1R3GBF4_COCAP</name>
<evidence type="ECO:0000256" key="1">
    <source>
        <dbReference type="ARBA" id="ARBA00009861"/>
    </source>
</evidence>
<gene>
    <name evidence="2" type="ORF">CCACVL1_27274</name>
</gene>
<organism evidence="2 3">
    <name type="scientific">Corchorus capsularis</name>
    <name type="common">Jute</name>
    <dbReference type="NCBI Taxonomy" id="210143"/>
    <lineage>
        <taxon>Eukaryota</taxon>
        <taxon>Viridiplantae</taxon>
        <taxon>Streptophyta</taxon>
        <taxon>Embryophyta</taxon>
        <taxon>Tracheophyta</taxon>
        <taxon>Spermatophyta</taxon>
        <taxon>Magnoliopsida</taxon>
        <taxon>eudicotyledons</taxon>
        <taxon>Gunneridae</taxon>
        <taxon>Pentapetalae</taxon>
        <taxon>rosids</taxon>
        <taxon>malvids</taxon>
        <taxon>Malvales</taxon>
        <taxon>Malvaceae</taxon>
        <taxon>Grewioideae</taxon>
        <taxon>Apeibeae</taxon>
        <taxon>Corchorus</taxon>
    </lineage>
</organism>
<proteinExistence type="inferred from homology"/>
<dbReference type="Proteomes" id="UP000188268">
    <property type="component" value="Unassembled WGS sequence"/>
</dbReference>
<dbReference type="STRING" id="210143.A0A1R3GBF4"/>
<dbReference type="Pfam" id="PF02458">
    <property type="entry name" value="Transferase"/>
    <property type="match status" value="1"/>
</dbReference>